<dbReference type="Pfam" id="PF13271">
    <property type="entry name" value="DUF4062"/>
    <property type="match status" value="1"/>
</dbReference>
<protein>
    <submittedName>
        <fullName evidence="1">Uncharacterized protein</fullName>
    </submittedName>
</protein>
<dbReference type="AlphaFoldDB" id="A0A0Q0GTG7"/>
<dbReference type="OrthoDB" id="72299at2"/>
<evidence type="ECO:0000313" key="1">
    <source>
        <dbReference type="EMBL" id="KPZ16597.1"/>
    </source>
</evidence>
<accession>A0A0Q0GTG7</accession>
<gene>
    <name evidence="1" type="ORF">ALO41_03773</name>
</gene>
<name>A0A0Q0GTG7_PSEA0</name>
<dbReference type="EMBL" id="LJRQ01000069">
    <property type="protein sequence ID" value="KPZ16597.1"/>
    <property type="molecule type" value="Genomic_DNA"/>
</dbReference>
<dbReference type="PATRIC" id="fig|251720.4.peg.5259"/>
<dbReference type="Proteomes" id="UP000050266">
    <property type="component" value="Unassembled WGS sequence"/>
</dbReference>
<organism evidence="1 2">
    <name type="scientific">Pseudomonas amygdali pv. ulmi</name>
    <dbReference type="NCBI Taxonomy" id="251720"/>
    <lineage>
        <taxon>Bacteria</taxon>
        <taxon>Pseudomonadati</taxon>
        <taxon>Pseudomonadota</taxon>
        <taxon>Gammaproteobacteria</taxon>
        <taxon>Pseudomonadales</taxon>
        <taxon>Pseudomonadaceae</taxon>
        <taxon>Pseudomonas</taxon>
        <taxon>Pseudomonas amygdali</taxon>
    </lineage>
</organism>
<dbReference type="RefSeq" id="WP_057431171.1">
    <property type="nucleotide sequence ID" value="NZ_LIHQ01000074.1"/>
</dbReference>
<evidence type="ECO:0000313" key="2">
    <source>
        <dbReference type="Proteomes" id="UP000050266"/>
    </source>
</evidence>
<sequence length="359" mass="40662">MSSKYQIFVSSTYNDLKEPRDLVIKAILEMGHIPVGMEMFSAADEEQWSIIQRQIDQSDYYVLITANRYGSVTAQNISYTEKEYDYARSLQIPCLGFVLDPSASWPSHLTDTDPVQVESLNLFRTKVKQRPVSFWKNFDDLYGKCAVALMKAFITHPREGWVRASEYSDGKSTAELIRLSSENAKLRDELAKSQASAEERKVKSDRDFITTLRANKRWLYVWEKGAKDYRKIKLASLYVIFKTLAPDMQVEMAVEDMGRNVAVLLADMELVGIRDRHPMPTNAIKDWLADFSAMGLVEPSAKKKPVSDANEYWTLSENGKEGLALIRRLSLESALEKQAVVKANSSSASTDIDGVSKRV</sequence>
<dbReference type="InterPro" id="IPR025139">
    <property type="entry name" value="DUF4062"/>
</dbReference>
<proteinExistence type="predicted"/>
<comment type="caution">
    <text evidence="1">The sequence shown here is derived from an EMBL/GenBank/DDBJ whole genome shotgun (WGS) entry which is preliminary data.</text>
</comment>
<reference evidence="1 2" key="1">
    <citation type="submission" date="2015-09" db="EMBL/GenBank/DDBJ databases">
        <title>Genome announcement of multiple Pseudomonas syringae strains.</title>
        <authorList>
            <person name="Thakur S."/>
            <person name="Wang P.W."/>
            <person name="Gong Y."/>
            <person name="Weir B.S."/>
            <person name="Guttman D.S."/>
        </authorList>
    </citation>
    <scope>NUCLEOTIDE SEQUENCE [LARGE SCALE GENOMIC DNA]</scope>
    <source>
        <strain evidence="1 2">ICMP3962</strain>
    </source>
</reference>